<name>A0A4C1V5A4_EUMVA</name>
<dbReference type="OrthoDB" id="6359816at2759"/>
<comment type="subcellular location">
    <subcellularLocation>
        <location evidence="1 4">Nucleus</location>
    </subcellularLocation>
</comment>
<dbReference type="AlphaFoldDB" id="A0A4C1V5A4"/>
<dbReference type="InterPro" id="IPR007889">
    <property type="entry name" value="HTH_Psq"/>
</dbReference>
<accession>A0A4C1V5A4</accession>
<gene>
    <name evidence="7" type="ORF">EVAR_28701_1</name>
</gene>
<dbReference type="Proteomes" id="UP000299102">
    <property type="component" value="Unassembled WGS sequence"/>
</dbReference>
<keyword evidence="3 4" id="KW-0539">Nucleus</keyword>
<feature type="domain" description="HTH psq-type" evidence="6">
    <location>
        <begin position="229"/>
        <end position="281"/>
    </location>
</feature>
<dbReference type="PROSITE" id="PS50960">
    <property type="entry name" value="HTH_PSQ"/>
    <property type="match status" value="2"/>
</dbReference>
<organism evidence="7 8">
    <name type="scientific">Eumeta variegata</name>
    <name type="common">Bagworm moth</name>
    <name type="synonym">Eumeta japonica</name>
    <dbReference type="NCBI Taxonomy" id="151549"/>
    <lineage>
        <taxon>Eukaryota</taxon>
        <taxon>Metazoa</taxon>
        <taxon>Ecdysozoa</taxon>
        <taxon>Arthropoda</taxon>
        <taxon>Hexapoda</taxon>
        <taxon>Insecta</taxon>
        <taxon>Pterygota</taxon>
        <taxon>Neoptera</taxon>
        <taxon>Endopterygota</taxon>
        <taxon>Lepidoptera</taxon>
        <taxon>Glossata</taxon>
        <taxon>Ditrysia</taxon>
        <taxon>Tineoidea</taxon>
        <taxon>Psychidae</taxon>
        <taxon>Oiketicinae</taxon>
        <taxon>Eumeta</taxon>
    </lineage>
</organism>
<proteinExistence type="predicted"/>
<evidence type="ECO:0000313" key="8">
    <source>
        <dbReference type="Proteomes" id="UP000299102"/>
    </source>
</evidence>
<comment type="caution">
    <text evidence="7">The sequence shown here is derived from an EMBL/GenBank/DDBJ whole genome shotgun (WGS) entry which is preliminary data.</text>
</comment>
<protein>
    <recommendedName>
        <fullName evidence="6">HTH psq-type domain-containing protein</fullName>
    </recommendedName>
</protein>
<evidence type="ECO:0000259" key="6">
    <source>
        <dbReference type="PROSITE" id="PS50960"/>
    </source>
</evidence>
<feature type="region of interest" description="Disordered" evidence="5">
    <location>
        <begin position="153"/>
        <end position="181"/>
    </location>
</feature>
<dbReference type="GO" id="GO:0006357">
    <property type="term" value="P:regulation of transcription by RNA polymerase II"/>
    <property type="evidence" value="ECO:0007669"/>
    <property type="project" value="TreeGrafter"/>
</dbReference>
<dbReference type="PANTHER" id="PTHR23110:SF102">
    <property type="entry name" value="PIPSQUEAK, ISOFORM O"/>
    <property type="match status" value="1"/>
</dbReference>
<feature type="DNA-binding region" description="H-T-H motif" evidence="4">
    <location>
        <begin position="257"/>
        <end position="277"/>
    </location>
</feature>
<dbReference type="Pfam" id="PF05225">
    <property type="entry name" value="HTH_psq"/>
    <property type="match status" value="4"/>
</dbReference>
<evidence type="ECO:0000256" key="1">
    <source>
        <dbReference type="ARBA" id="ARBA00004123"/>
    </source>
</evidence>
<evidence type="ECO:0000313" key="7">
    <source>
        <dbReference type="EMBL" id="GBP33546.1"/>
    </source>
</evidence>
<dbReference type="FunFam" id="1.10.10.60:FF:000019">
    <property type="entry name" value="Ligand-dependent corepressor isoform 1"/>
    <property type="match status" value="3"/>
</dbReference>
<evidence type="ECO:0000256" key="2">
    <source>
        <dbReference type="ARBA" id="ARBA00023125"/>
    </source>
</evidence>
<keyword evidence="8" id="KW-1185">Reference proteome</keyword>
<dbReference type="InterPro" id="IPR009057">
    <property type="entry name" value="Homeodomain-like_sf"/>
</dbReference>
<dbReference type="InterPro" id="IPR051095">
    <property type="entry name" value="Dros_DevTransReg"/>
</dbReference>
<dbReference type="GO" id="GO:0003677">
    <property type="term" value="F:DNA binding"/>
    <property type="evidence" value="ECO:0007669"/>
    <property type="project" value="UniProtKB-UniRule"/>
</dbReference>
<keyword evidence="2 4" id="KW-0238">DNA-binding</keyword>
<dbReference type="SUPFAM" id="SSF46689">
    <property type="entry name" value="Homeodomain-like"/>
    <property type="match status" value="4"/>
</dbReference>
<evidence type="ECO:0000256" key="4">
    <source>
        <dbReference type="PROSITE-ProRule" id="PRU00320"/>
    </source>
</evidence>
<dbReference type="EMBL" id="BGZK01000275">
    <property type="protein sequence ID" value="GBP33546.1"/>
    <property type="molecule type" value="Genomic_DNA"/>
</dbReference>
<dbReference type="Gene3D" id="1.10.10.60">
    <property type="entry name" value="Homeodomain-like"/>
    <property type="match status" value="4"/>
</dbReference>
<evidence type="ECO:0000256" key="5">
    <source>
        <dbReference type="SAM" id="MobiDB-lite"/>
    </source>
</evidence>
<dbReference type="STRING" id="151549.A0A4C1V5A4"/>
<evidence type="ECO:0000256" key="3">
    <source>
        <dbReference type="ARBA" id="ARBA00023242"/>
    </source>
</evidence>
<dbReference type="GO" id="GO:0005634">
    <property type="term" value="C:nucleus"/>
    <property type="evidence" value="ECO:0007669"/>
    <property type="project" value="UniProtKB-SubCell"/>
</dbReference>
<sequence length="552" mass="61079">MNISSWVLDHFAKADTVESSNLEELVELTTNEELKLPIGFEAGHIKLEPTFDSEQCVVSITHVNSSSSVPSHLLQHLQQPSDGLEELTPLAPTATPVCVKPDPDEPAAQLETLESTRHTLSASLRQNMGRQALLNGTGAVEFAPLLPIKEEPIDDGDQQHFSGEDTNDSCGGGAESAKCTPKSWTQQDMENALDALRNHNMSLTKASARYGIPSTTLWQRAHRLGIDTPKKEGTAKSWSEADLRGALHALRAGAISANKASKAYGIPSSTLYKIARREGIRLAAPFNAAPTSWRPSDLERALHSIRCGLSSVQRASTQYGIPTGTLYGRCKREGIELSRSSPAPWSEDAMGEALEAVRVGHMSINQAAIHYNLPYSSLYGRFKRIKCQPQISQAIHQCPVQHEGMDADHHNLESYQQYAPHHLPHSFHQHDPHFQNMDPGTFDMAQVNSHLHVNQYHDAAQLEPCPGVKNLFILTEQMEVIICFTNRNFELQEIDWRAVKKTQKVDVKQMTHSYKELAKHTPGLKARDAAQGRDGVFQDNRHKLCITSSSAL</sequence>
<feature type="DNA-binding region" description="H-T-H motif" evidence="4">
    <location>
        <begin position="203"/>
        <end position="223"/>
    </location>
</feature>
<dbReference type="PANTHER" id="PTHR23110">
    <property type="entry name" value="BTB DOMAIN TRANSCRIPTION FACTOR"/>
    <property type="match status" value="1"/>
</dbReference>
<feature type="domain" description="HTH psq-type" evidence="6">
    <location>
        <begin position="175"/>
        <end position="227"/>
    </location>
</feature>
<reference evidence="7 8" key="1">
    <citation type="journal article" date="2019" name="Commun. Biol.">
        <title>The bagworm genome reveals a unique fibroin gene that provides high tensile strength.</title>
        <authorList>
            <person name="Kono N."/>
            <person name="Nakamura H."/>
            <person name="Ohtoshi R."/>
            <person name="Tomita M."/>
            <person name="Numata K."/>
            <person name="Arakawa K."/>
        </authorList>
    </citation>
    <scope>NUCLEOTIDE SEQUENCE [LARGE SCALE GENOMIC DNA]</scope>
</reference>